<proteinExistence type="predicted"/>
<gene>
    <name evidence="2" type="ORF">OIDMADRAFT_62108</name>
</gene>
<feature type="region of interest" description="Disordered" evidence="1">
    <location>
        <begin position="27"/>
        <end position="139"/>
    </location>
</feature>
<dbReference type="EMBL" id="KN832903">
    <property type="protein sequence ID" value="KIM92873.1"/>
    <property type="molecule type" value="Genomic_DNA"/>
</dbReference>
<feature type="compositionally biased region" description="Polar residues" evidence="1">
    <location>
        <begin position="48"/>
        <end position="65"/>
    </location>
</feature>
<keyword evidence="3" id="KW-1185">Reference proteome</keyword>
<feature type="compositionally biased region" description="Basic and acidic residues" evidence="1">
    <location>
        <begin position="30"/>
        <end position="39"/>
    </location>
</feature>
<dbReference type="AlphaFoldDB" id="A0A0C3C1Z3"/>
<dbReference type="Proteomes" id="UP000054321">
    <property type="component" value="Unassembled WGS sequence"/>
</dbReference>
<dbReference type="HOGENOM" id="CLU_1845679_0_0_1"/>
<reference evidence="2 3" key="1">
    <citation type="submission" date="2014-04" db="EMBL/GenBank/DDBJ databases">
        <authorList>
            <consortium name="DOE Joint Genome Institute"/>
            <person name="Kuo A."/>
            <person name="Martino E."/>
            <person name="Perotto S."/>
            <person name="Kohler A."/>
            <person name="Nagy L.G."/>
            <person name="Floudas D."/>
            <person name="Copeland A."/>
            <person name="Barry K.W."/>
            <person name="Cichocki N."/>
            <person name="Veneault-Fourrey C."/>
            <person name="LaButti K."/>
            <person name="Lindquist E.A."/>
            <person name="Lipzen A."/>
            <person name="Lundell T."/>
            <person name="Morin E."/>
            <person name="Murat C."/>
            <person name="Sun H."/>
            <person name="Tunlid A."/>
            <person name="Henrissat B."/>
            <person name="Grigoriev I.V."/>
            <person name="Hibbett D.S."/>
            <person name="Martin F."/>
            <person name="Nordberg H.P."/>
            <person name="Cantor M.N."/>
            <person name="Hua S.X."/>
        </authorList>
    </citation>
    <scope>NUCLEOTIDE SEQUENCE [LARGE SCALE GENOMIC DNA]</scope>
    <source>
        <strain evidence="2 3">Zn</strain>
    </source>
</reference>
<sequence>MEKETEKVLIVNTRRFGERVAVDKTGSLEGQDRIRDTSQIRKAKHENLTSNSDSDAPVATSQTRGGLSASEVASTDLVDAGRVTLPGDILPPANELSSPTDSQHLPQSLVSSTQHLVASNSPMPPEPQSSPKIASLSLN</sequence>
<name>A0A0C3C1Z3_OIDMZ</name>
<accession>A0A0C3C1Z3</accession>
<evidence type="ECO:0000256" key="1">
    <source>
        <dbReference type="SAM" id="MobiDB-lite"/>
    </source>
</evidence>
<evidence type="ECO:0000313" key="3">
    <source>
        <dbReference type="Proteomes" id="UP000054321"/>
    </source>
</evidence>
<reference evidence="3" key="2">
    <citation type="submission" date="2015-01" db="EMBL/GenBank/DDBJ databases">
        <title>Evolutionary Origins and Diversification of the Mycorrhizal Mutualists.</title>
        <authorList>
            <consortium name="DOE Joint Genome Institute"/>
            <consortium name="Mycorrhizal Genomics Consortium"/>
            <person name="Kohler A."/>
            <person name="Kuo A."/>
            <person name="Nagy L.G."/>
            <person name="Floudas D."/>
            <person name="Copeland A."/>
            <person name="Barry K.W."/>
            <person name="Cichocki N."/>
            <person name="Veneault-Fourrey C."/>
            <person name="LaButti K."/>
            <person name="Lindquist E.A."/>
            <person name="Lipzen A."/>
            <person name="Lundell T."/>
            <person name="Morin E."/>
            <person name="Murat C."/>
            <person name="Riley R."/>
            <person name="Ohm R."/>
            <person name="Sun H."/>
            <person name="Tunlid A."/>
            <person name="Henrissat B."/>
            <person name="Grigoriev I.V."/>
            <person name="Hibbett D.S."/>
            <person name="Martin F."/>
        </authorList>
    </citation>
    <scope>NUCLEOTIDE SEQUENCE [LARGE SCALE GENOMIC DNA]</scope>
    <source>
        <strain evidence="3">Zn</strain>
    </source>
</reference>
<feature type="compositionally biased region" description="Polar residues" evidence="1">
    <location>
        <begin position="129"/>
        <end position="139"/>
    </location>
</feature>
<feature type="compositionally biased region" description="Polar residues" evidence="1">
    <location>
        <begin position="95"/>
        <end position="121"/>
    </location>
</feature>
<organism evidence="2 3">
    <name type="scientific">Oidiodendron maius (strain Zn)</name>
    <dbReference type="NCBI Taxonomy" id="913774"/>
    <lineage>
        <taxon>Eukaryota</taxon>
        <taxon>Fungi</taxon>
        <taxon>Dikarya</taxon>
        <taxon>Ascomycota</taxon>
        <taxon>Pezizomycotina</taxon>
        <taxon>Leotiomycetes</taxon>
        <taxon>Leotiomycetes incertae sedis</taxon>
        <taxon>Myxotrichaceae</taxon>
        <taxon>Oidiodendron</taxon>
    </lineage>
</organism>
<protein>
    <submittedName>
        <fullName evidence="2">Uncharacterized protein</fullName>
    </submittedName>
</protein>
<dbReference type="InParanoid" id="A0A0C3C1Z3"/>
<evidence type="ECO:0000313" key="2">
    <source>
        <dbReference type="EMBL" id="KIM92873.1"/>
    </source>
</evidence>